<dbReference type="Proteomes" id="UP000004382">
    <property type="component" value="Unassembled WGS sequence"/>
</dbReference>
<evidence type="ECO:0000313" key="2">
    <source>
        <dbReference type="Proteomes" id="UP000004382"/>
    </source>
</evidence>
<dbReference type="EMBL" id="AGJK01000084">
    <property type="protein sequence ID" value="EHP91935.1"/>
    <property type="molecule type" value="Genomic_DNA"/>
</dbReference>
<dbReference type="AlphaFoldDB" id="H1KKJ5"/>
<proteinExistence type="predicted"/>
<comment type="caution">
    <text evidence="1">The sequence shown here is derived from an EMBL/GenBank/DDBJ whole genome shotgun (WGS) entry which is preliminary data.</text>
</comment>
<protein>
    <submittedName>
        <fullName evidence="1">TonB family protein</fullName>
    </submittedName>
</protein>
<accession>H1KKJ5</accession>
<evidence type="ECO:0000313" key="1">
    <source>
        <dbReference type="EMBL" id="EHP91935.1"/>
    </source>
</evidence>
<reference evidence="1 2" key="1">
    <citation type="submission" date="2011-09" db="EMBL/GenBank/DDBJ databases">
        <title>The draft genome of Methylobacterium extorquens DSM 13060.</title>
        <authorList>
            <consortium name="US DOE Joint Genome Institute (JGI-PGF)"/>
            <person name="Lucas S."/>
            <person name="Han J."/>
            <person name="Lapidus A."/>
            <person name="Cheng J.-F."/>
            <person name="Goodwin L."/>
            <person name="Pitluck S."/>
            <person name="Peters L."/>
            <person name="Land M.L."/>
            <person name="Hauser L."/>
            <person name="Koskimaki J."/>
            <person name="Halonen O."/>
            <person name="Pirttila A."/>
            <person name="Frank C."/>
            <person name="Woyke T.J."/>
        </authorList>
    </citation>
    <scope>NUCLEOTIDE SEQUENCE [LARGE SCALE GENOMIC DNA]</scope>
    <source>
        <strain evidence="1 2">DSM 13060</strain>
    </source>
</reference>
<name>H1KKJ5_METEX</name>
<organism evidence="1 2">
    <name type="scientific">Methylorubrum extorquens DSM 13060</name>
    <dbReference type="NCBI Taxonomy" id="882800"/>
    <lineage>
        <taxon>Bacteria</taxon>
        <taxon>Pseudomonadati</taxon>
        <taxon>Pseudomonadota</taxon>
        <taxon>Alphaproteobacteria</taxon>
        <taxon>Hyphomicrobiales</taxon>
        <taxon>Methylobacteriaceae</taxon>
        <taxon>Methylorubrum</taxon>
    </lineage>
</organism>
<gene>
    <name evidence="1" type="ORF">MetexDRAFT_3157</name>
</gene>
<sequence length="32" mass="3154">LAAVRGGLPPAPAGVTQPSLAVTVPLRFSPGR</sequence>
<feature type="non-terminal residue" evidence="1">
    <location>
        <position position="1"/>
    </location>
</feature>